<reference evidence="5 6" key="1">
    <citation type="submission" date="2020-08" db="EMBL/GenBank/DDBJ databases">
        <title>Genomic Encyclopedia of Type Strains, Phase IV (KMG-IV): sequencing the most valuable type-strain genomes for metagenomic binning, comparative biology and taxonomic classification.</title>
        <authorList>
            <person name="Goeker M."/>
        </authorList>
    </citation>
    <scope>NUCLEOTIDE SEQUENCE [LARGE SCALE GENOMIC DNA]</scope>
    <source>
        <strain evidence="5 6">DSM 25701</strain>
    </source>
</reference>
<dbReference type="PANTHER" id="PTHR47894">
    <property type="entry name" value="HTH-TYPE TRANSCRIPTIONAL REGULATOR GADX"/>
    <property type="match status" value="1"/>
</dbReference>
<keyword evidence="1" id="KW-0805">Transcription regulation</keyword>
<evidence type="ECO:0000313" key="5">
    <source>
        <dbReference type="EMBL" id="MBB5185911.1"/>
    </source>
</evidence>
<dbReference type="InterPro" id="IPR018060">
    <property type="entry name" value="HTH_AraC"/>
</dbReference>
<dbReference type="Proteomes" id="UP000536640">
    <property type="component" value="Unassembled WGS sequence"/>
</dbReference>
<evidence type="ECO:0000259" key="4">
    <source>
        <dbReference type="PROSITE" id="PS01124"/>
    </source>
</evidence>
<dbReference type="RefSeq" id="WP_226968262.1">
    <property type="nucleotide sequence ID" value="NZ_JACHHW010000001.1"/>
</dbReference>
<keyword evidence="3" id="KW-0804">Transcription</keyword>
<dbReference type="PROSITE" id="PS01124">
    <property type="entry name" value="HTH_ARAC_FAMILY_2"/>
    <property type="match status" value="1"/>
</dbReference>
<accession>A0A840R0D2</accession>
<evidence type="ECO:0000256" key="1">
    <source>
        <dbReference type="ARBA" id="ARBA00023015"/>
    </source>
</evidence>
<dbReference type="GO" id="GO:0003700">
    <property type="term" value="F:DNA-binding transcription factor activity"/>
    <property type="evidence" value="ECO:0007669"/>
    <property type="project" value="InterPro"/>
</dbReference>
<gene>
    <name evidence="5" type="ORF">HNQ57_000170</name>
</gene>
<dbReference type="SMART" id="SM00342">
    <property type="entry name" value="HTH_ARAC"/>
    <property type="match status" value="1"/>
</dbReference>
<dbReference type="PANTHER" id="PTHR47894:SF1">
    <property type="entry name" value="HTH-TYPE TRANSCRIPTIONAL REGULATOR VQSM"/>
    <property type="match status" value="1"/>
</dbReference>
<dbReference type="GO" id="GO:0000976">
    <property type="term" value="F:transcription cis-regulatory region binding"/>
    <property type="evidence" value="ECO:0007669"/>
    <property type="project" value="TreeGrafter"/>
</dbReference>
<evidence type="ECO:0000256" key="3">
    <source>
        <dbReference type="ARBA" id="ARBA00023163"/>
    </source>
</evidence>
<feature type="domain" description="HTH araC/xylS-type" evidence="4">
    <location>
        <begin position="235"/>
        <end position="333"/>
    </location>
</feature>
<dbReference type="Pfam" id="PF12833">
    <property type="entry name" value="HTH_18"/>
    <property type="match status" value="1"/>
</dbReference>
<name>A0A840R0D2_9GAMM</name>
<proteinExistence type="predicted"/>
<dbReference type="EMBL" id="JACHHW010000001">
    <property type="protein sequence ID" value="MBB5185911.1"/>
    <property type="molecule type" value="Genomic_DNA"/>
</dbReference>
<evidence type="ECO:0000313" key="6">
    <source>
        <dbReference type="Proteomes" id="UP000536640"/>
    </source>
</evidence>
<sequence>MRLPTVCVEYLDSLLAYLSSQGVRPSQLHAIMRLKPEEHITEHGRFPLRLFEMMLDAGSQLLDDPYLGAHAGAHSSKEAWGMVSYLGMSAPSTREAVHAVVDFSRLLIDHGDVEYSVLDENLACLSWVVPPRQQASRQLVEFFFTSWYHVNKPILDRWCSKREIHFNHCGPDSCKEIEAIIEAPVHYNSSTNCVVFDNHFLDRPTRFPHTAIHISLVQAARAELANLQMEDRIVKEVLECIIRQLSEGVPKLEDVAAELGLASRTLQRRLNNTETNFKGLVDDARKQQSKKLISDSEMGLLDISAELGFSDQSAFQKAFKRWFGQAPGRYRMSQQILN</sequence>
<dbReference type="AlphaFoldDB" id="A0A840R0D2"/>
<dbReference type="InterPro" id="IPR032687">
    <property type="entry name" value="AraC-type_N"/>
</dbReference>
<keyword evidence="2 5" id="KW-0238">DNA-binding</keyword>
<organism evidence="5 6">
    <name type="scientific">Zhongshania antarctica</name>
    <dbReference type="NCBI Taxonomy" id="641702"/>
    <lineage>
        <taxon>Bacteria</taxon>
        <taxon>Pseudomonadati</taxon>
        <taxon>Pseudomonadota</taxon>
        <taxon>Gammaproteobacteria</taxon>
        <taxon>Cellvibrionales</taxon>
        <taxon>Spongiibacteraceae</taxon>
        <taxon>Zhongshania</taxon>
    </lineage>
</organism>
<dbReference type="InterPro" id="IPR009057">
    <property type="entry name" value="Homeodomain-like_sf"/>
</dbReference>
<dbReference type="PRINTS" id="PR00032">
    <property type="entry name" value="HTHARAC"/>
</dbReference>
<evidence type="ECO:0000256" key="2">
    <source>
        <dbReference type="ARBA" id="ARBA00023125"/>
    </source>
</evidence>
<comment type="caution">
    <text evidence="5">The sequence shown here is derived from an EMBL/GenBank/DDBJ whole genome shotgun (WGS) entry which is preliminary data.</text>
</comment>
<protein>
    <submittedName>
        <fullName evidence="5">AraC-like DNA-binding protein</fullName>
    </submittedName>
</protein>
<dbReference type="SUPFAM" id="SSF46689">
    <property type="entry name" value="Homeodomain-like"/>
    <property type="match status" value="1"/>
</dbReference>
<dbReference type="InterPro" id="IPR020449">
    <property type="entry name" value="Tscrpt_reg_AraC-type_HTH"/>
</dbReference>
<dbReference type="GO" id="GO:0005829">
    <property type="term" value="C:cytosol"/>
    <property type="evidence" value="ECO:0007669"/>
    <property type="project" value="TreeGrafter"/>
</dbReference>
<dbReference type="Pfam" id="PF12625">
    <property type="entry name" value="Arabinose_bd"/>
    <property type="match status" value="1"/>
</dbReference>
<dbReference type="Gene3D" id="1.10.10.60">
    <property type="entry name" value="Homeodomain-like"/>
    <property type="match status" value="1"/>
</dbReference>
<keyword evidence="6" id="KW-1185">Reference proteome</keyword>